<proteinExistence type="predicted"/>
<sequence length="133" mass="15430">MPFSMPNSIRTRKPPSSVLFLCTEFAALPWLQLFCRTLLAIVEEVASQILFSPYADEQSGSILLNEWWPISKKRRQQNNRSLRLKDDLGRAVRRNLATGKSQNQGKRFGSLYCTRLYLRPFVASRFIFIAFKL</sequence>
<dbReference type="EMBL" id="HBUE01158281">
    <property type="protein sequence ID" value="CAG6508918.1"/>
    <property type="molecule type" value="Transcribed_RNA"/>
</dbReference>
<organism evidence="1">
    <name type="scientific">Culex pipiens</name>
    <name type="common">House mosquito</name>
    <dbReference type="NCBI Taxonomy" id="7175"/>
    <lineage>
        <taxon>Eukaryota</taxon>
        <taxon>Metazoa</taxon>
        <taxon>Ecdysozoa</taxon>
        <taxon>Arthropoda</taxon>
        <taxon>Hexapoda</taxon>
        <taxon>Insecta</taxon>
        <taxon>Pterygota</taxon>
        <taxon>Neoptera</taxon>
        <taxon>Endopterygota</taxon>
        <taxon>Diptera</taxon>
        <taxon>Nematocera</taxon>
        <taxon>Culicoidea</taxon>
        <taxon>Culicidae</taxon>
        <taxon>Culicinae</taxon>
        <taxon>Culicini</taxon>
        <taxon>Culex</taxon>
        <taxon>Culex</taxon>
    </lineage>
</organism>
<evidence type="ECO:0000313" key="1">
    <source>
        <dbReference type="EMBL" id="CAG6508918.1"/>
    </source>
</evidence>
<dbReference type="AlphaFoldDB" id="A0A8D8GJ04"/>
<accession>A0A8D8GJ04</accession>
<dbReference type="EMBL" id="HBUE01263405">
    <property type="protein sequence ID" value="CAG6560274.1"/>
    <property type="molecule type" value="Transcribed_RNA"/>
</dbReference>
<name>A0A8D8GJ04_CULPI</name>
<protein>
    <submittedName>
        <fullName evidence="1">(northern house mosquito) hypothetical protein</fullName>
    </submittedName>
</protein>
<reference evidence="1" key="1">
    <citation type="submission" date="2021-05" db="EMBL/GenBank/DDBJ databases">
        <authorList>
            <person name="Alioto T."/>
            <person name="Alioto T."/>
            <person name="Gomez Garrido J."/>
        </authorList>
    </citation>
    <scope>NUCLEOTIDE SEQUENCE</scope>
</reference>